<keyword evidence="3" id="KW-0238">DNA-binding</keyword>
<evidence type="ECO:0000259" key="7">
    <source>
        <dbReference type="PROSITE" id="PS00463"/>
    </source>
</evidence>
<gene>
    <name evidence="8" type="ORF">OCU04_002183</name>
</gene>
<dbReference type="GO" id="GO:0000981">
    <property type="term" value="F:DNA-binding transcription factor activity, RNA polymerase II-specific"/>
    <property type="evidence" value="ECO:0007669"/>
    <property type="project" value="InterPro"/>
</dbReference>
<dbReference type="CDD" id="cd00067">
    <property type="entry name" value="GAL4"/>
    <property type="match status" value="1"/>
</dbReference>
<dbReference type="InterPro" id="IPR036864">
    <property type="entry name" value="Zn2-C6_fun-type_DNA-bd_sf"/>
</dbReference>
<feature type="region of interest" description="Disordered" evidence="6">
    <location>
        <begin position="605"/>
        <end position="631"/>
    </location>
</feature>
<comment type="caution">
    <text evidence="8">The sequence shown here is derived from an EMBL/GenBank/DDBJ whole genome shotgun (WGS) entry which is preliminary data.</text>
</comment>
<evidence type="ECO:0000256" key="6">
    <source>
        <dbReference type="SAM" id="MobiDB-lite"/>
    </source>
</evidence>
<dbReference type="EMBL" id="JAPEIS010000001">
    <property type="protein sequence ID" value="KAJ8071875.1"/>
    <property type="molecule type" value="Genomic_DNA"/>
</dbReference>
<dbReference type="SUPFAM" id="SSF57701">
    <property type="entry name" value="Zn2/Cys6 DNA-binding domain"/>
    <property type="match status" value="1"/>
</dbReference>
<dbReference type="Pfam" id="PF00172">
    <property type="entry name" value="Zn_clus"/>
    <property type="match status" value="1"/>
</dbReference>
<dbReference type="Gene3D" id="4.10.240.10">
    <property type="entry name" value="Zn(2)-C6 fungal-type DNA-binding domain"/>
    <property type="match status" value="1"/>
</dbReference>
<dbReference type="AlphaFoldDB" id="A0A9X0AZX3"/>
<reference evidence="8" key="1">
    <citation type="submission" date="2022-11" db="EMBL/GenBank/DDBJ databases">
        <title>Genome Resource of Sclerotinia nivalis Strain SnTB1, a Plant Pathogen Isolated from American Ginseng.</title>
        <authorList>
            <person name="Fan S."/>
        </authorList>
    </citation>
    <scope>NUCLEOTIDE SEQUENCE</scope>
    <source>
        <strain evidence="8">SnTB1</strain>
    </source>
</reference>
<keyword evidence="2" id="KW-0805">Transcription regulation</keyword>
<evidence type="ECO:0000313" key="9">
    <source>
        <dbReference type="Proteomes" id="UP001152300"/>
    </source>
</evidence>
<dbReference type="GO" id="GO:0008270">
    <property type="term" value="F:zinc ion binding"/>
    <property type="evidence" value="ECO:0007669"/>
    <property type="project" value="InterPro"/>
</dbReference>
<protein>
    <recommendedName>
        <fullName evidence="7">Zn(2)-C6 fungal-type domain-containing protein</fullName>
    </recommendedName>
</protein>
<dbReference type="SMART" id="SM00066">
    <property type="entry name" value="GAL4"/>
    <property type="match status" value="1"/>
</dbReference>
<keyword evidence="4" id="KW-0804">Transcription</keyword>
<evidence type="ECO:0000256" key="5">
    <source>
        <dbReference type="ARBA" id="ARBA00023242"/>
    </source>
</evidence>
<feature type="region of interest" description="Disordered" evidence="6">
    <location>
        <begin position="88"/>
        <end position="112"/>
    </location>
</feature>
<feature type="compositionally biased region" description="Low complexity" evidence="6">
    <location>
        <begin position="611"/>
        <end position="625"/>
    </location>
</feature>
<evidence type="ECO:0000256" key="3">
    <source>
        <dbReference type="ARBA" id="ARBA00023125"/>
    </source>
</evidence>
<evidence type="ECO:0000256" key="1">
    <source>
        <dbReference type="ARBA" id="ARBA00004123"/>
    </source>
</evidence>
<accession>A0A9X0AZX3</accession>
<dbReference type="InterPro" id="IPR051089">
    <property type="entry name" value="prtT"/>
</dbReference>
<feature type="domain" description="Zn(2)-C6 fungal-type" evidence="7">
    <location>
        <begin position="20"/>
        <end position="50"/>
    </location>
</feature>
<dbReference type="PANTHER" id="PTHR31845:SF32">
    <property type="entry name" value="MISCELLANEOUS ZN(II)2CYS6 TRANSCRIPTION FACTOR (EUROFUNG)-RELATED"/>
    <property type="match status" value="1"/>
</dbReference>
<dbReference type="InterPro" id="IPR001138">
    <property type="entry name" value="Zn2Cys6_DnaBD"/>
</dbReference>
<feature type="compositionally biased region" description="Polar residues" evidence="6">
    <location>
        <begin position="88"/>
        <end position="99"/>
    </location>
</feature>
<sequence length="680" mass="75916">MEESSVKDGTTPKISKHGKACVNCAKAKVKCVGKNGVGACERCHRLNKDCQPITRIERRKPAKKSTAAKTAELERKLDGLVSLLTAATQGQSTPSSTASDHAVSPAPQDSAQGFGYQAGSNFGNTPIRGLGAVDVKLPANSSHRLNSIPIHPPIPGPAIGRPHRDPNGDHCSAQVPTESSPVSLIPSELDLSPTEEENVLYHFRTDSIRYLPFIVIPPDTNVHDFKKENPFWWLAIVMTTAKRTSTQLTLGIHIRQVLSHRLIIMGERNLDLLWGLLTYIAWSQCHYHQRPVWSSLIQLAMGLVYDLGINKAPPKEAPSLLLNFDARGCPKISLRPAGSDQERRALLCLYSLSSSFSLYFQKIDTLRWTLYAEESAKILSKKPESVHDTLMVQIVRLQLIQERVKDAPWLDTAGDGNAAFKVPALFYLKALESQMETFKQQIPDEVRRNDTFLMYLYNTELTIHEVALSKETDMPDSQRLESLCICFQSVKSWFGLYFSLPCKDHISFIFPIYMHIAHCMVALYRLSVFEDPQWDVHLVRQQLDLSVVLGQIAKTWENVKGEARLDAGTTRVDDVDLHTFNAKRIALLKKWWDAKVVAETSTNASSEKFPNVNGNRNGNANGDGNVSTEPTPQVQAQGLEFSTFGMDMGSEIWDDGWWQDAFGTWATQGDHMSAPPPTHF</sequence>
<dbReference type="Proteomes" id="UP001152300">
    <property type="component" value="Unassembled WGS sequence"/>
</dbReference>
<keyword evidence="5" id="KW-0539">Nucleus</keyword>
<keyword evidence="9" id="KW-1185">Reference proteome</keyword>
<dbReference type="CDD" id="cd12148">
    <property type="entry name" value="fungal_TF_MHR"/>
    <property type="match status" value="1"/>
</dbReference>
<dbReference type="OrthoDB" id="1600564at2759"/>
<evidence type="ECO:0000313" key="8">
    <source>
        <dbReference type="EMBL" id="KAJ8071875.1"/>
    </source>
</evidence>
<dbReference type="GO" id="GO:0005634">
    <property type="term" value="C:nucleus"/>
    <property type="evidence" value="ECO:0007669"/>
    <property type="project" value="UniProtKB-SubCell"/>
</dbReference>
<evidence type="ECO:0000256" key="2">
    <source>
        <dbReference type="ARBA" id="ARBA00023015"/>
    </source>
</evidence>
<dbReference type="GO" id="GO:0000976">
    <property type="term" value="F:transcription cis-regulatory region binding"/>
    <property type="evidence" value="ECO:0007669"/>
    <property type="project" value="TreeGrafter"/>
</dbReference>
<proteinExistence type="predicted"/>
<name>A0A9X0AZX3_9HELO</name>
<dbReference type="PANTHER" id="PTHR31845">
    <property type="entry name" value="FINGER DOMAIN PROTEIN, PUTATIVE-RELATED"/>
    <property type="match status" value="1"/>
</dbReference>
<organism evidence="8 9">
    <name type="scientific">Sclerotinia nivalis</name>
    <dbReference type="NCBI Taxonomy" id="352851"/>
    <lineage>
        <taxon>Eukaryota</taxon>
        <taxon>Fungi</taxon>
        <taxon>Dikarya</taxon>
        <taxon>Ascomycota</taxon>
        <taxon>Pezizomycotina</taxon>
        <taxon>Leotiomycetes</taxon>
        <taxon>Helotiales</taxon>
        <taxon>Sclerotiniaceae</taxon>
        <taxon>Sclerotinia</taxon>
    </lineage>
</organism>
<comment type="subcellular location">
    <subcellularLocation>
        <location evidence="1">Nucleus</location>
    </subcellularLocation>
</comment>
<dbReference type="PROSITE" id="PS00463">
    <property type="entry name" value="ZN2_CY6_FUNGAL_1"/>
    <property type="match status" value="1"/>
</dbReference>
<evidence type="ECO:0000256" key="4">
    <source>
        <dbReference type="ARBA" id="ARBA00023163"/>
    </source>
</evidence>